<dbReference type="FunFam" id="3.30.530.20:FF:000028">
    <property type="entry name" value="Phosphatidylinositol transfer protein 5"/>
    <property type="match status" value="1"/>
</dbReference>
<feature type="domain" description="Phosphatidylinositol transfer protein N-terminal" evidence="1">
    <location>
        <begin position="1"/>
        <end position="275"/>
    </location>
</feature>
<protein>
    <recommendedName>
        <fullName evidence="1">Phosphatidylinositol transfer protein N-terminal domain-containing protein</fullName>
    </recommendedName>
</protein>
<evidence type="ECO:0000259" key="1">
    <source>
        <dbReference type="Pfam" id="PF02121"/>
    </source>
</evidence>
<dbReference type="Pfam" id="PF02121">
    <property type="entry name" value="IP_trans"/>
    <property type="match status" value="1"/>
</dbReference>
<dbReference type="PANTHER" id="PTHR10658:SF11">
    <property type="entry name" value="VIBRATOR, ISOFORM B"/>
    <property type="match status" value="1"/>
</dbReference>
<dbReference type="EMBL" id="KL367490">
    <property type="protein sequence ID" value="KFD70145.1"/>
    <property type="molecule type" value="Genomic_DNA"/>
</dbReference>
<evidence type="ECO:0000313" key="2">
    <source>
        <dbReference type="EMBL" id="KFD70145.1"/>
    </source>
</evidence>
<organism evidence="2">
    <name type="scientific">Trichuris suis</name>
    <name type="common">pig whipworm</name>
    <dbReference type="NCBI Taxonomy" id="68888"/>
    <lineage>
        <taxon>Eukaryota</taxon>
        <taxon>Metazoa</taxon>
        <taxon>Ecdysozoa</taxon>
        <taxon>Nematoda</taxon>
        <taxon>Enoplea</taxon>
        <taxon>Dorylaimia</taxon>
        <taxon>Trichinellida</taxon>
        <taxon>Trichuridae</taxon>
        <taxon>Trichuris</taxon>
    </lineage>
</organism>
<dbReference type="PRINTS" id="PR00391">
    <property type="entry name" value="PITRANSFER"/>
</dbReference>
<dbReference type="GO" id="GO:0071944">
    <property type="term" value="C:cell periphery"/>
    <property type="evidence" value="ECO:0007669"/>
    <property type="project" value="UniProtKB-ARBA"/>
</dbReference>
<dbReference type="Proteomes" id="UP000030758">
    <property type="component" value="Unassembled WGS sequence"/>
</dbReference>
<gene>
    <name evidence="2" type="ORF">M514_09525</name>
</gene>
<dbReference type="GO" id="GO:0031210">
    <property type="term" value="F:phosphatidylcholine binding"/>
    <property type="evidence" value="ECO:0007669"/>
    <property type="project" value="TreeGrafter"/>
</dbReference>
<dbReference type="GO" id="GO:0008525">
    <property type="term" value="F:phosphatidylcholine transporter activity"/>
    <property type="evidence" value="ECO:0007669"/>
    <property type="project" value="TreeGrafter"/>
</dbReference>
<dbReference type="GO" id="GO:0008526">
    <property type="term" value="F:phosphatidylinositol transfer activity"/>
    <property type="evidence" value="ECO:0007669"/>
    <property type="project" value="TreeGrafter"/>
</dbReference>
<name>A0A085NKZ9_9BILA</name>
<accession>A0A085NKZ9</accession>
<dbReference type="GO" id="GO:0005737">
    <property type="term" value="C:cytoplasm"/>
    <property type="evidence" value="ECO:0007669"/>
    <property type="project" value="TreeGrafter"/>
</dbReference>
<dbReference type="AlphaFoldDB" id="A0A085NKZ9"/>
<dbReference type="InterPro" id="IPR023393">
    <property type="entry name" value="START-like_dom_sf"/>
</dbReference>
<proteinExistence type="predicted"/>
<dbReference type="GO" id="GO:0035091">
    <property type="term" value="F:phosphatidylinositol binding"/>
    <property type="evidence" value="ECO:0007669"/>
    <property type="project" value="TreeGrafter"/>
</dbReference>
<dbReference type="Gene3D" id="3.30.530.20">
    <property type="match status" value="1"/>
</dbReference>
<dbReference type="InterPro" id="IPR001666">
    <property type="entry name" value="PI_transfer"/>
</dbReference>
<dbReference type="PANTHER" id="PTHR10658">
    <property type="entry name" value="PHOSPHATIDYLINOSITOL TRANSFER PROTEIN"/>
    <property type="match status" value="1"/>
</dbReference>
<sequence length="305" mass="35767">MLLREYRIVLPVTLEEYKVGQLWNVMETSRNVTGGGQGVEILQNEAFRNTPLVGDKFANGQFTYKIYHLDSKVPWWLRQLLPSGATKLHEQAWNAFPYCRTIITNPDYMEENFLIKVETMHLVDRGTTENAHNLSEEDLSIRRIIVIDIANDPFTKKLIPTLYGLQPLFVAAYNGRKIVFIKDKPEYDPRIYKSVKTGRGPLCNEWFNTCVPYICCYKLVTVQFKWWGFQSRAERFIQQQYSSLFRLFHRQLFCTIDKWCDMTIEDIRAMELQAKTDLNEVSSKLGILRRLNGYVPVAIFKKRLI</sequence>
<dbReference type="SUPFAM" id="SSF55961">
    <property type="entry name" value="Bet v1-like"/>
    <property type="match status" value="1"/>
</dbReference>
<dbReference type="InterPro" id="IPR055261">
    <property type="entry name" value="PI_transfer_N"/>
</dbReference>
<reference evidence="2" key="1">
    <citation type="journal article" date="2014" name="Nat. Genet.">
        <title>Genome and transcriptome of the porcine whipworm Trichuris suis.</title>
        <authorList>
            <person name="Jex A.R."/>
            <person name="Nejsum P."/>
            <person name="Schwarz E.M."/>
            <person name="Hu L."/>
            <person name="Young N.D."/>
            <person name="Hall R.S."/>
            <person name="Korhonen P.K."/>
            <person name="Liao S."/>
            <person name="Thamsborg S."/>
            <person name="Xia J."/>
            <person name="Xu P."/>
            <person name="Wang S."/>
            <person name="Scheerlinck J.P."/>
            <person name="Hofmann A."/>
            <person name="Sternberg P.W."/>
            <person name="Wang J."/>
            <person name="Gasser R.B."/>
        </authorList>
    </citation>
    <scope>NUCLEOTIDE SEQUENCE [LARGE SCALE GENOMIC DNA]</scope>
    <source>
        <strain evidence="2">DCEP-RM93F</strain>
    </source>
</reference>